<evidence type="ECO:0000313" key="2">
    <source>
        <dbReference type="EMBL" id="QDS89720.1"/>
    </source>
</evidence>
<feature type="region of interest" description="Disordered" evidence="1">
    <location>
        <begin position="93"/>
        <end position="126"/>
    </location>
</feature>
<dbReference type="RefSeq" id="WP_145347609.1">
    <property type="nucleotide sequence ID" value="NZ_CP036261.1"/>
</dbReference>
<evidence type="ECO:0000256" key="1">
    <source>
        <dbReference type="SAM" id="MobiDB-lite"/>
    </source>
</evidence>
<dbReference type="OrthoDB" id="276462at2"/>
<organism evidence="2 3">
    <name type="scientific">Rosistilla ulvae</name>
    <dbReference type="NCBI Taxonomy" id="1930277"/>
    <lineage>
        <taxon>Bacteria</taxon>
        <taxon>Pseudomonadati</taxon>
        <taxon>Planctomycetota</taxon>
        <taxon>Planctomycetia</taxon>
        <taxon>Pirellulales</taxon>
        <taxon>Pirellulaceae</taxon>
        <taxon>Rosistilla</taxon>
    </lineage>
</organism>
<reference evidence="2 3" key="1">
    <citation type="submission" date="2019-02" db="EMBL/GenBank/DDBJ databases">
        <title>Deep-cultivation of Planctomycetes and their phenomic and genomic characterization uncovers novel biology.</title>
        <authorList>
            <person name="Wiegand S."/>
            <person name="Jogler M."/>
            <person name="Boedeker C."/>
            <person name="Pinto D."/>
            <person name="Vollmers J."/>
            <person name="Rivas-Marin E."/>
            <person name="Kohn T."/>
            <person name="Peeters S.H."/>
            <person name="Heuer A."/>
            <person name="Rast P."/>
            <person name="Oberbeckmann S."/>
            <person name="Bunk B."/>
            <person name="Jeske O."/>
            <person name="Meyerdierks A."/>
            <person name="Storesund J.E."/>
            <person name="Kallscheuer N."/>
            <person name="Luecker S."/>
            <person name="Lage O.M."/>
            <person name="Pohl T."/>
            <person name="Merkel B.J."/>
            <person name="Hornburger P."/>
            <person name="Mueller R.-W."/>
            <person name="Bruemmer F."/>
            <person name="Labrenz M."/>
            <person name="Spormann A.M."/>
            <person name="Op den Camp H."/>
            <person name="Overmann J."/>
            <person name="Amann R."/>
            <person name="Jetten M.S.M."/>
            <person name="Mascher T."/>
            <person name="Medema M.H."/>
            <person name="Devos D.P."/>
            <person name="Kaster A.-K."/>
            <person name="Ovreas L."/>
            <person name="Rohde M."/>
            <person name="Galperin M.Y."/>
            <person name="Jogler C."/>
        </authorList>
    </citation>
    <scope>NUCLEOTIDE SEQUENCE [LARGE SCALE GENOMIC DNA]</scope>
    <source>
        <strain evidence="2 3">EC9</strain>
    </source>
</reference>
<dbReference type="KEGG" id="ruv:EC9_39200"/>
<dbReference type="Proteomes" id="UP000319557">
    <property type="component" value="Chromosome"/>
</dbReference>
<sequence>MRDLREQEKPSTDVPMSVLMCWRDALEVPLAELLIEPDMRLSQSIAHRAKLVRMMKTILTLCEHGGDLRTQRLVTMLREQMLELMPELTEVTGWPSMGSRRSQDELGRIGQQPISLDGVSSDALAD</sequence>
<proteinExistence type="predicted"/>
<evidence type="ECO:0000313" key="3">
    <source>
        <dbReference type="Proteomes" id="UP000319557"/>
    </source>
</evidence>
<dbReference type="EMBL" id="CP036261">
    <property type="protein sequence ID" value="QDS89720.1"/>
    <property type="molecule type" value="Genomic_DNA"/>
</dbReference>
<dbReference type="AlphaFoldDB" id="A0A517M4B4"/>
<name>A0A517M4B4_9BACT</name>
<protein>
    <submittedName>
        <fullName evidence="2">Uncharacterized protein</fullName>
    </submittedName>
</protein>
<keyword evidence="3" id="KW-1185">Reference proteome</keyword>
<accession>A0A517M4B4</accession>
<gene>
    <name evidence="2" type="ORF">EC9_39200</name>
</gene>